<sequence length="357" mass="38084">MFSSRTRNVAKVAGVIALSALVLTGCRAATGDDAAGANSGSLSVNSFGGVWQEGLEKTVVTPFESENGTKVGLTTALGSEALTLIRGDSAVFDVAYMDLAIVEQAKEAGLLQTIDLGQVPNAEDLYPLAVDEENYWLAYITSMSGIAYNTDQVTEAPTSWEDLWDDKYAGHVAISNVAGTVGYQFLVQAAKMNGGDENNIDPGFEAIERLMPNVVSIYNTPDEMSRLLTSGEAWIGPWYADRTGALKASGAPVAFVEPEEGAIAVISTMVIPKDAVNVEGAHDYINFQLAADVNSEFVQATGLGPVNAQSELPQSYLDENYVPYGEEQVDKLQAFDSAAISKNLSAWIDRWNTEIAG</sequence>
<organism evidence="3 4">
    <name type="scientific">Leucobacter komagatae</name>
    <dbReference type="NCBI Taxonomy" id="55969"/>
    <lineage>
        <taxon>Bacteria</taxon>
        <taxon>Bacillati</taxon>
        <taxon>Actinomycetota</taxon>
        <taxon>Actinomycetes</taxon>
        <taxon>Micrococcales</taxon>
        <taxon>Microbacteriaceae</taxon>
        <taxon>Leucobacter</taxon>
    </lineage>
</organism>
<dbReference type="PANTHER" id="PTHR30006:SF2">
    <property type="entry name" value="ABC TRANSPORTER SUBSTRATE-BINDING PROTEIN"/>
    <property type="match status" value="1"/>
</dbReference>
<evidence type="ECO:0008006" key="5">
    <source>
        <dbReference type="Google" id="ProtNLM"/>
    </source>
</evidence>
<dbReference type="CDD" id="cd13589">
    <property type="entry name" value="PBP2_polyamine_RpCGA009"/>
    <property type="match status" value="1"/>
</dbReference>
<keyword evidence="4" id="KW-1185">Reference proteome</keyword>
<evidence type="ECO:0000313" key="4">
    <source>
        <dbReference type="Proteomes" id="UP000032120"/>
    </source>
</evidence>
<dbReference type="GO" id="GO:0030976">
    <property type="term" value="F:thiamine pyrophosphate binding"/>
    <property type="evidence" value="ECO:0007669"/>
    <property type="project" value="TreeGrafter"/>
</dbReference>
<dbReference type="PROSITE" id="PS51257">
    <property type="entry name" value="PROKAR_LIPOPROTEIN"/>
    <property type="match status" value="1"/>
</dbReference>
<comment type="caution">
    <text evidence="3">The sequence shown here is derived from an EMBL/GenBank/DDBJ whole genome shotgun (WGS) entry which is preliminary data.</text>
</comment>
<dbReference type="GO" id="GO:0015888">
    <property type="term" value="P:thiamine transport"/>
    <property type="evidence" value="ECO:0007669"/>
    <property type="project" value="TreeGrafter"/>
</dbReference>
<reference evidence="3 4" key="1">
    <citation type="submission" date="2015-01" db="EMBL/GenBank/DDBJ databases">
        <title>Draft genome sequence of Leucobacter komagatae strain VKM ST2845.</title>
        <authorList>
            <person name="Karlyshev A.V."/>
            <person name="Kudryashova E.B."/>
        </authorList>
    </citation>
    <scope>NUCLEOTIDE SEQUENCE [LARGE SCALE GENOMIC DNA]</scope>
    <source>
        <strain evidence="3 4">VKM ST2845</strain>
    </source>
</reference>
<feature type="chain" id="PRO_5002223699" description="Spermidine/putrescine transport system substrate-binding protein" evidence="2">
    <location>
        <begin position="29"/>
        <end position="357"/>
    </location>
</feature>
<keyword evidence="1 2" id="KW-0732">Signal</keyword>
<dbReference type="Proteomes" id="UP000032120">
    <property type="component" value="Unassembled WGS sequence"/>
</dbReference>
<protein>
    <recommendedName>
        <fullName evidence="5">Spermidine/putrescine transport system substrate-binding protein</fullName>
    </recommendedName>
</protein>
<dbReference type="RefSeq" id="WP_042545523.1">
    <property type="nucleotide sequence ID" value="NZ_JXSQ01000049.1"/>
</dbReference>
<evidence type="ECO:0000313" key="3">
    <source>
        <dbReference type="EMBL" id="KIP51286.1"/>
    </source>
</evidence>
<gene>
    <name evidence="3" type="ORF">SD72_16280</name>
</gene>
<evidence type="ECO:0000256" key="1">
    <source>
        <dbReference type="ARBA" id="ARBA00022729"/>
    </source>
</evidence>
<evidence type="ECO:0000256" key="2">
    <source>
        <dbReference type="SAM" id="SignalP"/>
    </source>
</evidence>
<dbReference type="OrthoDB" id="366726at2"/>
<dbReference type="Gene3D" id="3.40.190.10">
    <property type="entry name" value="Periplasmic binding protein-like II"/>
    <property type="match status" value="2"/>
</dbReference>
<proteinExistence type="predicted"/>
<dbReference type="SUPFAM" id="SSF53850">
    <property type="entry name" value="Periplasmic binding protein-like II"/>
    <property type="match status" value="1"/>
</dbReference>
<dbReference type="PANTHER" id="PTHR30006">
    <property type="entry name" value="THIAMINE-BINDING PERIPLASMIC PROTEIN-RELATED"/>
    <property type="match status" value="1"/>
</dbReference>
<dbReference type="AlphaFoldDB" id="A0A0D0HUD5"/>
<dbReference type="Pfam" id="PF13343">
    <property type="entry name" value="SBP_bac_6"/>
    <property type="match status" value="1"/>
</dbReference>
<dbReference type="GO" id="GO:0030975">
    <property type="term" value="F:thiamine binding"/>
    <property type="evidence" value="ECO:0007669"/>
    <property type="project" value="TreeGrafter"/>
</dbReference>
<accession>A0A0D0HUD5</accession>
<dbReference type="EMBL" id="JXSQ01000049">
    <property type="protein sequence ID" value="KIP51286.1"/>
    <property type="molecule type" value="Genomic_DNA"/>
</dbReference>
<name>A0A0D0HUD5_9MICO</name>
<dbReference type="GO" id="GO:0030288">
    <property type="term" value="C:outer membrane-bounded periplasmic space"/>
    <property type="evidence" value="ECO:0007669"/>
    <property type="project" value="TreeGrafter"/>
</dbReference>
<feature type="signal peptide" evidence="2">
    <location>
        <begin position="1"/>
        <end position="28"/>
    </location>
</feature>